<dbReference type="SUPFAM" id="SSF55821">
    <property type="entry name" value="YrdC/RibB"/>
    <property type="match status" value="1"/>
</dbReference>
<dbReference type="EC" id="4.1.99.12" evidence="7 14"/>
<evidence type="ECO:0000256" key="10">
    <source>
        <dbReference type="ARBA" id="ARBA00022723"/>
    </source>
</evidence>
<dbReference type="Gene3D" id="3.90.870.10">
    <property type="entry name" value="DHBP synthase"/>
    <property type="match status" value="1"/>
</dbReference>
<evidence type="ECO:0000256" key="11">
    <source>
        <dbReference type="ARBA" id="ARBA00022842"/>
    </source>
</evidence>
<evidence type="ECO:0000256" key="14">
    <source>
        <dbReference type="HAMAP-Rule" id="MF_00180"/>
    </source>
</evidence>
<dbReference type="InterPro" id="IPR000422">
    <property type="entry name" value="DHBP_synthase_RibB"/>
</dbReference>
<keyword evidence="12 14" id="KW-0464">Manganese</keyword>
<evidence type="ECO:0000256" key="1">
    <source>
        <dbReference type="ARBA" id="ARBA00000141"/>
    </source>
</evidence>
<feature type="domain" description="GTP cyclohydrolase II" evidence="15">
    <location>
        <begin position="224"/>
        <end position="373"/>
    </location>
</feature>
<dbReference type="EMBL" id="BSNJ01000001">
    <property type="protein sequence ID" value="GLQ19134.1"/>
    <property type="molecule type" value="Genomic_DNA"/>
</dbReference>
<evidence type="ECO:0000259" key="15">
    <source>
        <dbReference type="Pfam" id="PF00925"/>
    </source>
</evidence>
<dbReference type="InterPro" id="IPR017945">
    <property type="entry name" value="DHBP_synth_RibB-like_a/b_dom"/>
</dbReference>
<feature type="binding site" evidence="14">
    <location>
        <begin position="41"/>
        <end position="42"/>
    </location>
    <ligand>
        <name>D-ribulose 5-phosphate</name>
        <dbReference type="ChEBI" id="CHEBI:58121"/>
    </ligand>
</feature>
<proteinExistence type="inferred from homology"/>
<evidence type="ECO:0000313" key="17">
    <source>
        <dbReference type="Proteomes" id="UP001161390"/>
    </source>
</evidence>
<dbReference type="NCBIfam" id="TIGR00506">
    <property type="entry name" value="ribB"/>
    <property type="match status" value="1"/>
</dbReference>
<keyword evidence="10 14" id="KW-0479">Metal-binding</keyword>
<reference evidence="16" key="1">
    <citation type="journal article" date="2014" name="Int. J. Syst. Evol. Microbiol.">
        <title>Complete genome of a new Firmicutes species belonging to the dominant human colonic microbiota ('Ruminococcus bicirculans') reveals two chromosomes and a selective capacity to utilize plant glucans.</title>
        <authorList>
            <consortium name="NISC Comparative Sequencing Program"/>
            <person name="Wegmann U."/>
            <person name="Louis P."/>
            <person name="Goesmann A."/>
            <person name="Henrissat B."/>
            <person name="Duncan S.H."/>
            <person name="Flint H.J."/>
        </authorList>
    </citation>
    <scope>NUCLEOTIDE SEQUENCE</scope>
    <source>
        <strain evidence="16">NBRC 108216</strain>
    </source>
</reference>
<dbReference type="Pfam" id="PF00925">
    <property type="entry name" value="GTP_cyclohydro2"/>
    <property type="match status" value="1"/>
</dbReference>
<evidence type="ECO:0000256" key="3">
    <source>
        <dbReference type="ARBA" id="ARBA00002284"/>
    </source>
</evidence>
<evidence type="ECO:0000256" key="8">
    <source>
        <dbReference type="ARBA" id="ARBA00018836"/>
    </source>
</evidence>
<feature type="binding site" evidence="14">
    <location>
        <begin position="154"/>
        <end position="158"/>
    </location>
    <ligand>
        <name>D-ribulose 5-phosphate</name>
        <dbReference type="ChEBI" id="CHEBI:58121"/>
    </ligand>
</feature>
<feature type="binding site" evidence="14">
    <location>
        <position position="42"/>
    </location>
    <ligand>
        <name>Mg(2+)</name>
        <dbReference type="ChEBI" id="CHEBI:18420"/>
        <label>1</label>
    </ligand>
</feature>
<comment type="cofactor">
    <cofactor evidence="2">
        <name>Mn(2+)</name>
        <dbReference type="ChEBI" id="CHEBI:29035"/>
    </cofactor>
</comment>
<gene>
    <name evidence="16" type="primary">ribBA</name>
    <name evidence="14" type="synonym">ribB</name>
    <name evidence="16" type="ORF">GCM10007854_00890</name>
</gene>
<reference evidence="16" key="2">
    <citation type="submission" date="2023-01" db="EMBL/GenBank/DDBJ databases">
        <title>Draft genome sequence of Algimonas porphyrae strain NBRC 108216.</title>
        <authorList>
            <person name="Sun Q."/>
            <person name="Mori K."/>
        </authorList>
    </citation>
    <scope>NUCLEOTIDE SEQUENCE</scope>
    <source>
        <strain evidence="16">NBRC 108216</strain>
    </source>
</reference>
<name>A0ABQ5UW56_9PROT</name>
<comment type="catalytic activity">
    <reaction evidence="1 14">
        <text>D-ribulose 5-phosphate = (2S)-2-hydroxy-3-oxobutyl phosphate + formate + H(+)</text>
        <dbReference type="Rhea" id="RHEA:18457"/>
        <dbReference type="ChEBI" id="CHEBI:15378"/>
        <dbReference type="ChEBI" id="CHEBI:15740"/>
        <dbReference type="ChEBI" id="CHEBI:58121"/>
        <dbReference type="ChEBI" id="CHEBI:58830"/>
        <dbReference type="EC" id="4.1.99.12"/>
    </reaction>
</comment>
<dbReference type="PIRSF" id="PIRSF001259">
    <property type="entry name" value="RibA"/>
    <property type="match status" value="1"/>
</dbReference>
<organism evidence="16 17">
    <name type="scientific">Algimonas porphyrae</name>
    <dbReference type="NCBI Taxonomy" id="1128113"/>
    <lineage>
        <taxon>Bacteria</taxon>
        <taxon>Pseudomonadati</taxon>
        <taxon>Pseudomonadota</taxon>
        <taxon>Alphaproteobacteria</taxon>
        <taxon>Maricaulales</taxon>
        <taxon>Robiginitomaculaceae</taxon>
        <taxon>Algimonas</taxon>
    </lineage>
</organism>
<keyword evidence="11 14" id="KW-0460">Magnesium</keyword>
<comment type="subunit">
    <text evidence="14">Homodimer.</text>
</comment>
<comment type="similarity">
    <text evidence="5">In the N-terminal section; belongs to the DHBP synthase family.</text>
</comment>
<comment type="pathway">
    <text evidence="4 14">Cofactor biosynthesis; riboflavin biosynthesis; 2-hydroxy-3-oxobutyl phosphate from D-ribulose 5-phosphate: step 1/1.</text>
</comment>
<dbReference type="SUPFAM" id="SSF142695">
    <property type="entry name" value="RibA-like"/>
    <property type="match status" value="1"/>
</dbReference>
<comment type="function">
    <text evidence="3 14">Catalyzes the conversion of D-ribulose 5-phosphate to formate and 3,4-dihydroxy-2-butanone 4-phosphate.</text>
</comment>
<evidence type="ECO:0000256" key="7">
    <source>
        <dbReference type="ARBA" id="ARBA00012153"/>
    </source>
</evidence>
<dbReference type="Pfam" id="PF00926">
    <property type="entry name" value="DHBP_synthase"/>
    <property type="match status" value="1"/>
</dbReference>
<dbReference type="HAMAP" id="MF_00180">
    <property type="entry name" value="RibB"/>
    <property type="match status" value="1"/>
</dbReference>
<comment type="caution">
    <text evidence="16">The sequence shown here is derived from an EMBL/GenBank/DDBJ whole genome shotgun (WGS) entry which is preliminary data.</text>
</comment>
<keyword evidence="13 14" id="KW-0456">Lyase</keyword>
<evidence type="ECO:0000256" key="4">
    <source>
        <dbReference type="ARBA" id="ARBA00004904"/>
    </source>
</evidence>
<evidence type="ECO:0000256" key="2">
    <source>
        <dbReference type="ARBA" id="ARBA00001936"/>
    </source>
</evidence>
<comment type="cofactor">
    <cofactor evidence="14">
        <name>Mg(2+)</name>
        <dbReference type="ChEBI" id="CHEBI:18420"/>
    </cofactor>
    <cofactor evidence="14">
        <name>Mn(2+)</name>
        <dbReference type="ChEBI" id="CHEBI:29035"/>
    </cofactor>
    <text evidence="14">Binds 2 divalent metal cations per subunit. Magnesium or manganese.</text>
</comment>
<accession>A0ABQ5UW56</accession>
<comment type="similarity">
    <text evidence="6">In the C-terminal section; belongs to the GTP cyclohydrolase II family.</text>
</comment>
<feature type="binding site" evidence="14">
    <location>
        <position position="42"/>
    </location>
    <ligand>
        <name>Mg(2+)</name>
        <dbReference type="ChEBI" id="CHEBI:18420"/>
        <label>2</label>
    </ligand>
</feature>
<feature type="binding site" evidence="14">
    <location>
        <position position="157"/>
    </location>
    <ligand>
        <name>Mg(2+)</name>
        <dbReference type="ChEBI" id="CHEBI:18420"/>
        <label>2</label>
    </ligand>
</feature>
<dbReference type="InterPro" id="IPR032677">
    <property type="entry name" value="GTP_cyclohydro_II"/>
</dbReference>
<feature type="site" description="Essential for catalytic activity" evidence="14">
    <location>
        <position position="178"/>
    </location>
</feature>
<sequence length="382" mass="41706">MGLTQLNEATFQEVYNLATPEEIIDDARNGRMYILVDAEDRENEGDLIIPAQFATPDAINFMAKYGRGLICLALEGTRADELGLRNMSADNKSRFETAFTQSIEAREGVTTGISAGDRAKTIQVAIDPDSRADDIVSPGHMFPIIAKEGGVLVRTGHTEASVDISRLAGLNPSAVICEIMNDDGTMARLDDLVKFAQFHGLKIGTIESLVAYRLERDHFVTHVASSDFTSQRGDAFNIHVYRNLLDGKEHVALSRGEATPGEASLVRVHKIDFAGDVLSEDSPRSGLIWDAMKTLADHEGHAVLVLIREGSIDSLLERLGAHQSTVDRKEQTVREYGVGAQILTHLGVTQMTLLSNSMPKLIGLDAYDLEIVGLHPLTNTRT</sequence>
<keyword evidence="17" id="KW-1185">Reference proteome</keyword>
<protein>
    <recommendedName>
        <fullName evidence="8 14">3,4-dihydroxy-2-butanone 4-phosphate synthase</fullName>
        <shortName evidence="14">DHBP synthase</shortName>
        <ecNumber evidence="7 14">4.1.99.12</ecNumber>
    </recommendedName>
</protein>
<evidence type="ECO:0000256" key="12">
    <source>
        <dbReference type="ARBA" id="ARBA00023211"/>
    </source>
</evidence>
<feature type="binding site" evidence="14">
    <location>
        <position position="46"/>
    </location>
    <ligand>
        <name>D-ribulose 5-phosphate</name>
        <dbReference type="ChEBI" id="CHEBI:58121"/>
    </ligand>
</feature>
<evidence type="ECO:0000256" key="6">
    <source>
        <dbReference type="ARBA" id="ARBA00008976"/>
    </source>
</evidence>
<dbReference type="InterPro" id="IPR036144">
    <property type="entry name" value="RibA-like_sf"/>
</dbReference>
<dbReference type="PANTHER" id="PTHR21327">
    <property type="entry name" value="GTP CYCLOHYDROLASE II-RELATED"/>
    <property type="match status" value="1"/>
</dbReference>
<dbReference type="Gene3D" id="3.40.50.10990">
    <property type="entry name" value="GTP cyclohydrolase II"/>
    <property type="match status" value="1"/>
</dbReference>
<feature type="site" description="Essential for catalytic activity" evidence="14">
    <location>
        <position position="140"/>
    </location>
</feature>
<evidence type="ECO:0000256" key="9">
    <source>
        <dbReference type="ARBA" id="ARBA00022619"/>
    </source>
</evidence>
<evidence type="ECO:0000256" key="13">
    <source>
        <dbReference type="ARBA" id="ARBA00023239"/>
    </source>
</evidence>
<evidence type="ECO:0000313" key="16">
    <source>
        <dbReference type="EMBL" id="GLQ19134.1"/>
    </source>
</evidence>
<keyword evidence="9 14" id="KW-0686">Riboflavin biosynthesis</keyword>
<comment type="similarity">
    <text evidence="14">Belongs to the DHBP synthase family.</text>
</comment>
<evidence type="ECO:0000256" key="5">
    <source>
        <dbReference type="ARBA" id="ARBA00005520"/>
    </source>
</evidence>
<dbReference type="PANTHER" id="PTHR21327:SF34">
    <property type="entry name" value="3,4-DIHYDROXY-2-BUTANONE 4-PHOSPHATE SYNTHASE"/>
    <property type="match status" value="1"/>
</dbReference>
<dbReference type="Proteomes" id="UP001161390">
    <property type="component" value="Unassembled WGS sequence"/>
</dbReference>